<accession>A0A383BMB9</accession>
<feature type="non-terminal residue" evidence="1">
    <location>
        <position position="29"/>
    </location>
</feature>
<feature type="non-terminal residue" evidence="1">
    <location>
        <position position="1"/>
    </location>
</feature>
<evidence type="ECO:0000313" key="1">
    <source>
        <dbReference type="EMBL" id="SVE21062.1"/>
    </source>
</evidence>
<name>A0A383BMB9_9ZZZZ</name>
<protein>
    <submittedName>
        <fullName evidence="1">Uncharacterized protein</fullName>
    </submittedName>
</protein>
<gene>
    <name evidence="1" type="ORF">METZ01_LOCUS473916</name>
</gene>
<proteinExistence type="predicted"/>
<reference evidence="1" key="1">
    <citation type="submission" date="2018-05" db="EMBL/GenBank/DDBJ databases">
        <authorList>
            <person name="Lanie J.A."/>
            <person name="Ng W.-L."/>
            <person name="Kazmierczak K.M."/>
            <person name="Andrzejewski T.M."/>
            <person name="Davidsen T.M."/>
            <person name="Wayne K.J."/>
            <person name="Tettelin H."/>
            <person name="Glass J.I."/>
            <person name="Rusch D."/>
            <person name="Podicherti R."/>
            <person name="Tsui H.-C.T."/>
            <person name="Winkler M.E."/>
        </authorList>
    </citation>
    <scope>NUCLEOTIDE SEQUENCE</scope>
</reference>
<sequence>TSFPRQYYRHYGHCWYISGLGNYGLLFRV</sequence>
<dbReference type="EMBL" id="UINC01201632">
    <property type="protein sequence ID" value="SVE21062.1"/>
    <property type="molecule type" value="Genomic_DNA"/>
</dbReference>
<organism evidence="1">
    <name type="scientific">marine metagenome</name>
    <dbReference type="NCBI Taxonomy" id="408172"/>
    <lineage>
        <taxon>unclassified sequences</taxon>
        <taxon>metagenomes</taxon>
        <taxon>ecological metagenomes</taxon>
    </lineage>
</organism>
<dbReference type="AlphaFoldDB" id="A0A383BMB9"/>